<name>A0A4Q0XQW9_9BACT</name>
<evidence type="ECO:0000313" key="3">
    <source>
        <dbReference type="Proteomes" id="UP000290657"/>
    </source>
</evidence>
<keyword evidence="1" id="KW-0812">Transmembrane</keyword>
<protein>
    <submittedName>
        <fullName evidence="2">Cytochrome C</fullName>
    </submittedName>
</protein>
<comment type="caution">
    <text evidence="2">The sequence shown here is derived from an EMBL/GenBank/DDBJ whole genome shotgun (WGS) entry which is preliminary data.</text>
</comment>
<keyword evidence="3" id="KW-1185">Reference proteome</keyword>
<evidence type="ECO:0000313" key="2">
    <source>
        <dbReference type="EMBL" id="RXJ55258.1"/>
    </source>
</evidence>
<proteinExistence type="predicted"/>
<feature type="transmembrane region" description="Helical" evidence="1">
    <location>
        <begin position="148"/>
        <end position="166"/>
    </location>
</feature>
<keyword evidence="1" id="KW-0472">Membrane</keyword>
<dbReference type="EMBL" id="PDKN01000008">
    <property type="protein sequence ID" value="RXJ55258.1"/>
    <property type="molecule type" value="Genomic_DNA"/>
</dbReference>
<feature type="transmembrane region" description="Helical" evidence="1">
    <location>
        <begin position="232"/>
        <end position="250"/>
    </location>
</feature>
<gene>
    <name evidence="2" type="ORF">CRV04_10485</name>
</gene>
<dbReference type="RefSeq" id="WP_128996804.1">
    <property type="nucleotide sequence ID" value="NZ_PDKN01000008.1"/>
</dbReference>
<dbReference type="AlphaFoldDB" id="A0A4Q0XQW9"/>
<reference evidence="2 3" key="1">
    <citation type="submission" date="2017-10" db="EMBL/GenBank/DDBJ databases">
        <title>Genomics of the genus Arcobacter.</title>
        <authorList>
            <person name="Perez-Cataluna A."/>
            <person name="Figueras M.J."/>
        </authorList>
    </citation>
    <scope>NUCLEOTIDE SEQUENCE [LARGE SCALE GENOMIC DNA]</scope>
    <source>
        <strain evidence="2 3">CECT 8987</strain>
    </source>
</reference>
<sequence length="264" mass="30301">MHSSFIKSKVYASLALILLTLAFTFPMIAFHGTLNAIDEDRIEEISPLAIKTWNFYNQGRYKSTTTPKEAHNDLEKMIENAAEIGVASLPIWSCSLEAPNYPKKAFPEGIPVFFHFDGFSGEVHEMNTINHYVGMDPMWRGGIFEREIGIYALLGLSLFMVYFILFHKKILTYFMYIPTALPLIFIADYSYWLYWFGHNLHDWGAFKIKPFMPTVFGDGKIAQFTTHSYPTIGFYVILAIGFFSLLSILSKNKAMRETGMNYKV</sequence>
<keyword evidence="1" id="KW-1133">Transmembrane helix</keyword>
<evidence type="ECO:0000256" key="1">
    <source>
        <dbReference type="SAM" id="Phobius"/>
    </source>
</evidence>
<accession>A0A4Q0XQW9</accession>
<dbReference type="OrthoDB" id="9809859at2"/>
<dbReference type="Proteomes" id="UP000290657">
    <property type="component" value="Unassembled WGS sequence"/>
</dbReference>
<organism evidence="2 3">
    <name type="scientific">Candidatus Marinarcus aquaticus</name>
    <dbReference type="NCBI Taxonomy" id="2044504"/>
    <lineage>
        <taxon>Bacteria</taxon>
        <taxon>Pseudomonadati</taxon>
        <taxon>Campylobacterota</taxon>
        <taxon>Epsilonproteobacteria</taxon>
        <taxon>Campylobacterales</taxon>
        <taxon>Arcobacteraceae</taxon>
        <taxon>Candidatus Marinarcus</taxon>
    </lineage>
</organism>
<feature type="transmembrane region" description="Helical" evidence="1">
    <location>
        <begin position="173"/>
        <end position="194"/>
    </location>
</feature>